<keyword evidence="5" id="KW-0456">Lyase</keyword>
<evidence type="ECO:0000259" key="7">
    <source>
        <dbReference type="Pfam" id="PF00113"/>
    </source>
</evidence>
<comment type="similarity">
    <text evidence="2">Belongs to the enolase family.</text>
</comment>
<sequence length="123" mass="13263">MASIATLKVPSSSSSSSSSFFLGRKSNPCNFLSFSASNLSGDKIPVCAGASRSRYTRTIPPLILSPKAVSDSQNSQTCLDPDASRIKAGAPCRGERLEKYNQLLRIEEELGEEAVYAGEDWKQ</sequence>
<evidence type="ECO:0000256" key="2">
    <source>
        <dbReference type="ARBA" id="ARBA00009604"/>
    </source>
</evidence>
<dbReference type="EMBL" id="CM007362">
    <property type="protein sequence ID" value="OIW16420.1"/>
    <property type="molecule type" value="Genomic_DNA"/>
</dbReference>
<proteinExistence type="inferred from homology"/>
<dbReference type="AlphaFoldDB" id="A0A4P1RR76"/>
<comment type="pathway">
    <text evidence="1">Carbohydrate degradation; glycolysis; pyruvate from D-glyceraldehyde 3-phosphate: step 4/5.</text>
</comment>
<evidence type="ECO:0000256" key="6">
    <source>
        <dbReference type="SAM" id="MobiDB-lite"/>
    </source>
</evidence>
<dbReference type="Pfam" id="PF00113">
    <property type="entry name" value="Enolase_C"/>
    <property type="match status" value="1"/>
</dbReference>
<dbReference type="SUPFAM" id="SSF51604">
    <property type="entry name" value="Enolase C-terminal domain-like"/>
    <property type="match status" value="1"/>
</dbReference>
<reference evidence="8 9" key="1">
    <citation type="journal article" date="2017" name="Plant Biotechnol. J.">
        <title>A comprehensive draft genome sequence for lupin (Lupinus angustifolius), an emerging health food: insights into plant-microbe interactions and legume evolution.</title>
        <authorList>
            <person name="Hane J.K."/>
            <person name="Ming Y."/>
            <person name="Kamphuis L.G."/>
            <person name="Nelson M.N."/>
            <person name="Garg G."/>
            <person name="Atkins C.A."/>
            <person name="Bayer P.E."/>
            <person name="Bravo A."/>
            <person name="Bringans S."/>
            <person name="Cannon S."/>
            <person name="Edwards D."/>
            <person name="Foley R."/>
            <person name="Gao L.L."/>
            <person name="Harrison M.J."/>
            <person name="Huang W."/>
            <person name="Hurgobin B."/>
            <person name="Li S."/>
            <person name="Liu C.W."/>
            <person name="McGrath A."/>
            <person name="Morahan G."/>
            <person name="Murray J."/>
            <person name="Weller J."/>
            <person name="Jian J."/>
            <person name="Singh K.B."/>
        </authorList>
    </citation>
    <scope>NUCLEOTIDE SEQUENCE [LARGE SCALE GENOMIC DNA]</scope>
    <source>
        <strain evidence="9">cv. Tanjil</strain>
        <tissue evidence="8">Whole plant</tissue>
    </source>
</reference>
<evidence type="ECO:0000313" key="8">
    <source>
        <dbReference type="EMBL" id="OIW16420.1"/>
    </source>
</evidence>
<feature type="region of interest" description="Disordered" evidence="6">
    <location>
        <begin position="1"/>
        <end position="22"/>
    </location>
</feature>
<dbReference type="EC" id="4.2.1.11" evidence="3"/>
<dbReference type="Gramene" id="OIW16420">
    <property type="protein sequence ID" value="OIW16420"/>
    <property type="gene ID" value="TanjilG_19136"/>
</dbReference>
<dbReference type="InterPro" id="IPR036849">
    <property type="entry name" value="Enolase-like_C_sf"/>
</dbReference>
<evidence type="ECO:0000256" key="5">
    <source>
        <dbReference type="ARBA" id="ARBA00023239"/>
    </source>
</evidence>
<protein>
    <recommendedName>
        <fullName evidence="3">phosphopyruvate hydratase</fullName>
        <ecNumber evidence="3">4.2.1.11</ecNumber>
    </recommendedName>
</protein>
<organism evidence="8 9">
    <name type="scientific">Lupinus angustifolius</name>
    <name type="common">Narrow-leaved blue lupine</name>
    <dbReference type="NCBI Taxonomy" id="3871"/>
    <lineage>
        <taxon>Eukaryota</taxon>
        <taxon>Viridiplantae</taxon>
        <taxon>Streptophyta</taxon>
        <taxon>Embryophyta</taxon>
        <taxon>Tracheophyta</taxon>
        <taxon>Spermatophyta</taxon>
        <taxon>Magnoliopsida</taxon>
        <taxon>eudicotyledons</taxon>
        <taxon>Gunneridae</taxon>
        <taxon>Pentapetalae</taxon>
        <taxon>rosids</taxon>
        <taxon>fabids</taxon>
        <taxon>Fabales</taxon>
        <taxon>Fabaceae</taxon>
        <taxon>Papilionoideae</taxon>
        <taxon>50 kb inversion clade</taxon>
        <taxon>genistoids sensu lato</taxon>
        <taxon>core genistoids</taxon>
        <taxon>Genisteae</taxon>
        <taxon>Lupinus</taxon>
    </lineage>
</organism>
<keyword evidence="9" id="KW-1185">Reference proteome</keyword>
<dbReference type="STRING" id="3871.A0A4P1RR76"/>
<dbReference type="InterPro" id="IPR020810">
    <property type="entry name" value="Enolase_C"/>
</dbReference>
<dbReference type="PANTHER" id="PTHR11902">
    <property type="entry name" value="ENOLASE"/>
    <property type="match status" value="1"/>
</dbReference>
<dbReference type="InterPro" id="IPR000941">
    <property type="entry name" value="Enolase"/>
</dbReference>
<keyword evidence="4" id="KW-0324">Glycolysis</keyword>
<dbReference type="UniPathway" id="UPA00109">
    <property type="reaction ID" value="UER00187"/>
</dbReference>
<dbReference type="GO" id="GO:0000287">
    <property type="term" value="F:magnesium ion binding"/>
    <property type="evidence" value="ECO:0007669"/>
    <property type="project" value="InterPro"/>
</dbReference>
<evidence type="ECO:0000313" key="9">
    <source>
        <dbReference type="Proteomes" id="UP000188354"/>
    </source>
</evidence>
<evidence type="ECO:0000256" key="4">
    <source>
        <dbReference type="ARBA" id="ARBA00023152"/>
    </source>
</evidence>
<dbReference type="PANTHER" id="PTHR11902:SF56">
    <property type="entry name" value="CYTOSOLIC ENOLASE 3"/>
    <property type="match status" value="1"/>
</dbReference>
<accession>A0A4P1RR76</accession>
<name>A0A4P1RR76_LUPAN</name>
<dbReference type="GO" id="GO:0006096">
    <property type="term" value="P:glycolytic process"/>
    <property type="evidence" value="ECO:0007669"/>
    <property type="project" value="UniProtKB-UniPathway"/>
</dbReference>
<feature type="domain" description="Enolase C-terminal TIM barrel" evidence="7">
    <location>
        <begin position="78"/>
        <end position="121"/>
    </location>
</feature>
<dbReference type="Proteomes" id="UP000188354">
    <property type="component" value="Chromosome LG02"/>
</dbReference>
<dbReference type="Gene3D" id="3.20.20.120">
    <property type="entry name" value="Enolase-like C-terminal domain"/>
    <property type="match status" value="1"/>
</dbReference>
<gene>
    <name evidence="8" type="ORF">TanjilG_19136</name>
</gene>
<dbReference type="GO" id="GO:0004634">
    <property type="term" value="F:phosphopyruvate hydratase activity"/>
    <property type="evidence" value="ECO:0007669"/>
    <property type="project" value="UniProtKB-EC"/>
</dbReference>
<evidence type="ECO:0000256" key="1">
    <source>
        <dbReference type="ARBA" id="ARBA00005031"/>
    </source>
</evidence>
<evidence type="ECO:0000256" key="3">
    <source>
        <dbReference type="ARBA" id="ARBA00012058"/>
    </source>
</evidence>
<dbReference type="GO" id="GO:0000015">
    <property type="term" value="C:phosphopyruvate hydratase complex"/>
    <property type="evidence" value="ECO:0007669"/>
    <property type="project" value="InterPro"/>
</dbReference>